<dbReference type="Proteomes" id="UP000598360">
    <property type="component" value="Unassembled WGS sequence"/>
</dbReference>
<dbReference type="GO" id="GO:0071555">
    <property type="term" value="P:cell wall organization"/>
    <property type="evidence" value="ECO:0007669"/>
    <property type="project" value="UniProtKB-KW"/>
</dbReference>
<dbReference type="Pfam" id="PF00768">
    <property type="entry name" value="Peptidase_S11"/>
    <property type="match status" value="1"/>
</dbReference>
<dbReference type="SUPFAM" id="SSF56601">
    <property type="entry name" value="beta-lactamase/transpeptidase-like"/>
    <property type="match status" value="1"/>
</dbReference>
<feature type="binding site" evidence="8">
    <location>
        <position position="296"/>
    </location>
    <ligand>
        <name>substrate</name>
    </ligand>
</feature>
<keyword evidence="13" id="KW-0645">Protease</keyword>
<evidence type="ECO:0000256" key="1">
    <source>
        <dbReference type="ARBA" id="ARBA00007164"/>
    </source>
</evidence>
<comment type="similarity">
    <text evidence="1 9">Belongs to the peptidase S11 family.</text>
</comment>
<keyword evidence="14" id="KW-1185">Reference proteome</keyword>
<evidence type="ECO:0000256" key="11">
    <source>
        <dbReference type="SAM" id="Phobius"/>
    </source>
</evidence>
<feature type="region of interest" description="Disordered" evidence="10">
    <location>
        <begin position="42"/>
        <end position="108"/>
    </location>
</feature>
<evidence type="ECO:0000256" key="2">
    <source>
        <dbReference type="ARBA" id="ARBA00022729"/>
    </source>
</evidence>
<keyword evidence="11" id="KW-0472">Membrane</keyword>
<keyword evidence="3" id="KW-0378">Hydrolase</keyword>
<keyword evidence="13" id="KW-0121">Carboxypeptidase</keyword>
<feature type="domain" description="Peptidase S11 D-alanyl-D-alanine carboxypeptidase A N-terminal" evidence="12">
    <location>
        <begin position="101"/>
        <end position="324"/>
    </location>
</feature>
<reference evidence="13" key="1">
    <citation type="submission" date="2020-10" db="EMBL/GenBank/DDBJ databases">
        <title>Diversity and distribution of actinomycetes associated with coral in the coast of Hainan.</title>
        <authorList>
            <person name="Li F."/>
        </authorList>
    </citation>
    <scope>NUCLEOTIDE SEQUENCE</scope>
    <source>
        <strain evidence="13">HNM0983</strain>
    </source>
</reference>
<dbReference type="AlphaFoldDB" id="A0A929BAD9"/>
<feature type="active site" evidence="7">
    <location>
        <position position="190"/>
    </location>
</feature>
<feature type="active site" description="Acyl-ester intermediate" evidence="7">
    <location>
        <position position="135"/>
    </location>
</feature>
<feature type="active site" description="Proton acceptor" evidence="7">
    <location>
        <position position="138"/>
    </location>
</feature>
<keyword evidence="2" id="KW-0732">Signal</keyword>
<accession>A0A929BAD9</accession>
<protein>
    <submittedName>
        <fullName evidence="13">D-alanyl-D-alanine carboxypeptidase</fullName>
    </submittedName>
</protein>
<dbReference type="GO" id="GO:0009252">
    <property type="term" value="P:peptidoglycan biosynthetic process"/>
    <property type="evidence" value="ECO:0007669"/>
    <property type="project" value="UniProtKB-KW"/>
</dbReference>
<keyword evidence="4" id="KW-0133">Cell shape</keyword>
<dbReference type="InterPro" id="IPR018044">
    <property type="entry name" value="Peptidase_S11"/>
</dbReference>
<evidence type="ECO:0000256" key="3">
    <source>
        <dbReference type="ARBA" id="ARBA00022801"/>
    </source>
</evidence>
<dbReference type="InterPro" id="IPR001967">
    <property type="entry name" value="Peptidase_S11_N"/>
</dbReference>
<evidence type="ECO:0000256" key="10">
    <source>
        <dbReference type="SAM" id="MobiDB-lite"/>
    </source>
</evidence>
<name>A0A929BAD9_9PSEU</name>
<dbReference type="Gene3D" id="3.40.710.10">
    <property type="entry name" value="DD-peptidase/beta-lactamase superfamily"/>
    <property type="match status" value="1"/>
</dbReference>
<evidence type="ECO:0000256" key="4">
    <source>
        <dbReference type="ARBA" id="ARBA00022960"/>
    </source>
</evidence>
<dbReference type="InterPro" id="IPR012338">
    <property type="entry name" value="Beta-lactam/transpept-like"/>
</dbReference>
<keyword evidence="6" id="KW-0961">Cell wall biogenesis/degradation</keyword>
<gene>
    <name evidence="13" type="ORF">IQ251_11850</name>
</gene>
<feature type="region of interest" description="Disordered" evidence="10">
    <location>
        <begin position="351"/>
        <end position="383"/>
    </location>
</feature>
<dbReference type="EMBL" id="JADEYC010000018">
    <property type="protein sequence ID" value="MBE9375135.1"/>
    <property type="molecule type" value="Genomic_DNA"/>
</dbReference>
<comment type="caution">
    <text evidence="13">The sequence shown here is derived from an EMBL/GenBank/DDBJ whole genome shotgun (WGS) entry which is preliminary data.</text>
</comment>
<dbReference type="PANTHER" id="PTHR21581">
    <property type="entry name" value="D-ALANYL-D-ALANINE CARBOXYPEPTIDASE"/>
    <property type="match status" value="1"/>
</dbReference>
<evidence type="ECO:0000256" key="9">
    <source>
        <dbReference type="RuleBase" id="RU004016"/>
    </source>
</evidence>
<dbReference type="PANTHER" id="PTHR21581:SF33">
    <property type="entry name" value="D-ALANYL-D-ALANINE CARBOXYPEPTIDASE DACB"/>
    <property type="match status" value="1"/>
</dbReference>
<evidence type="ECO:0000256" key="5">
    <source>
        <dbReference type="ARBA" id="ARBA00022984"/>
    </source>
</evidence>
<dbReference type="GO" id="GO:0009002">
    <property type="term" value="F:serine-type D-Ala-D-Ala carboxypeptidase activity"/>
    <property type="evidence" value="ECO:0007669"/>
    <property type="project" value="InterPro"/>
</dbReference>
<evidence type="ECO:0000256" key="6">
    <source>
        <dbReference type="ARBA" id="ARBA00023316"/>
    </source>
</evidence>
<evidence type="ECO:0000256" key="7">
    <source>
        <dbReference type="PIRSR" id="PIRSR618044-1"/>
    </source>
</evidence>
<evidence type="ECO:0000256" key="8">
    <source>
        <dbReference type="PIRSR" id="PIRSR618044-2"/>
    </source>
</evidence>
<feature type="transmembrane region" description="Helical" evidence="11">
    <location>
        <begin position="384"/>
        <end position="409"/>
    </location>
</feature>
<dbReference type="GO" id="GO:0006508">
    <property type="term" value="P:proteolysis"/>
    <property type="evidence" value="ECO:0007669"/>
    <property type="project" value="InterPro"/>
</dbReference>
<feature type="compositionally biased region" description="Pro residues" evidence="10">
    <location>
        <begin position="54"/>
        <end position="76"/>
    </location>
</feature>
<evidence type="ECO:0000313" key="14">
    <source>
        <dbReference type="Proteomes" id="UP000598360"/>
    </source>
</evidence>
<dbReference type="PRINTS" id="PR00725">
    <property type="entry name" value="DADACBPTASE1"/>
</dbReference>
<dbReference type="GO" id="GO:0008360">
    <property type="term" value="P:regulation of cell shape"/>
    <property type="evidence" value="ECO:0007669"/>
    <property type="project" value="UniProtKB-KW"/>
</dbReference>
<evidence type="ECO:0000259" key="12">
    <source>
        <dbReference type="Pfam" id="PF00768"/>
    </source>
</evidence>
<keyword evidence="11" id="KW-0812">Transmembrane</keyword>
<evidence type="ECO:0000313" key="13">
    <source>
        <dbReference type="EMBL" id="MBE9375135.1"/>
    </source>
</evidence>
<sequence length="426" mass="44510">MPCVPCSAESPLTHHDSAARRRLRRVAVTALTAGLLATSAPAGIAQDDDCPNASAPPPPVDTSEVPPPGEPSPEPLEVPTDPVGGQTLGECGLVSPEGAPEPPGQVSAESWTLADLDTGEVVAAQDPHARHRPASTIKVLTALVALRDLKLDDRIEVSQEDADQEGTRVGLEPGVTYTVEQVVRGLLMQSGNDAAHALASRVGGVDAMVDRMNATARELGAKDTRTASPSGLDGPGMSTSSYDLALIFREAMREPTFADAVRSEHLVLPAGPDEPPLEVWNDNKLLYNYEGALGGKTGFTDDAQHTYIGAAEKDGRRLVAVLMRGQHQPVHQSQQATELLEYGFGIQGGVGELVTEDPDKPKTTEPPPVTNASDATPPVEETGWGAGTVGLPLGVLLLAAVAVAGTLTYRKRAASAPPRGPDDDHP</sequence>
<organism evidence="13 14">
    <name type="scientific">Saccharopolyspora montiporae</name>
    <dbReference type="NCBI Taxonomy" id="2781240"/>
    <lineage>
        <taxon>Bacteria</taxon>
        <taxon>Bacillati</taxon>
        <taxon>Actinomycetota</taxon>
        <taxon>Actinomycetes</taxon>
        <taxon>Pseudonocardiales</taxon>
        <taxon>Pseudonocardiaceae</taxon>
        <taxon>Saccharopolyspora</taxon>
    </lineage>
</organism>
<proteinExistence type="inferred from homology"/>
<keyword evidence="11" id="KW-1133">Transmembrane helix</keyword>
<keyword evidence="5" id="KW-0573">Peptidoglycan synthesis</keyword>